<name>A0ABD0XGT6_UMBPY</name>
<evidence type="ECO:0000256" key="5">
    <source>
        <dbReference type="ARBA" id="ARBA00023157"/>
    </source>
</evidence>
<keyword evidence="12" id="KW-1185">Reference proteome</keyword>
<evidence type="ECO:0000256" key="1">
    <source>
        <dbReference type="ARBA" id="ARBA00004141"/>
    </source>
</evidence>
<dbReference type="PROSITE" id="PS50261">
    <property type="entry name" value="G_PROTEIN_RECEP_F2_4"/>
    <property type="match status" value="1"/>
</dbReference>
<dbReference type="Pfam" id="PF00002">
    <property type="entry name" value="7tm_2"/>
    <property type="match status" value="1"/>
</dbReference>
<keyword evidence="4 7" id="KW-0472">Membrane</keyword>
<dbReference type="Pfam" id="PF01825">
    <property type="entry name" value="GPS"/>
    <property type="match status" value="1"/>
</dbReference>
<feature type="transmembrane region" description="Helical" evidence="7">
    <location>
        <begin position="364"/>
        <end position="389"/>
    </location>
</feature>
<dbReference type="GO" id="GO:0016020">
    <property type="term" value="C:membrane"/>
    <property type="evidence" value="ECO:0007669"/>
    <property type="project" value="UniProtKB-SubCell"/>
</dbReference>
<feature type="chain" id="PRO_5044786381" evidence="8">
    <location>
        <begin position="26"/>
        <end position="648"/>
    </location>
</feature>
<evidence type="ECO:0000313" key="11">
    <source>
        <dbReference type="EMBL" id="KAL1007072.1"/>
    </source>
</evidence>
<dbReference type="InterPro" id="IPR017981">
    <property type="entry name" value="GPCR_2-like_7TM"/>
</dbReference>
<evidence type="ECO:0000259" key="10">
    <source>
        <dbReference type="PROSITE" id="PS50261"/>
    </source>
</evidence>
<dbReference type="AlphaFoldDB" id="A0ABD0XGT6"/>
<proteinExistence type="predicted"/>
<keyword evidence="2 7" id="KW-0812">Transmembrane</keyword>
<keyword evidence="8" id="KW-0732">Signal</keyword>
<keyword evidence="5" id="KW-1015">Disulfide bond</keyword>
<evidence type="ECO:0000256" key="8">
    <source>
        <dbReference type="SAM" id="SignalP"/>
    </source>
</evidence>
<feature type="transmembrane region" description="Helical" evidence="7">
    <location>
        <begin position="451"/>
        <end position="469"/>
    </location>
</feature>
<protein>
    <submittedName>
        <fullName evidence="11">Uncharacterized protein</fullName>
    </submittedName>
</protein>
<evidence type="ECO:0000256" key="4">
    <source>
        <dbReference type="ARBA" id="ARBA00023136"/>
    </source>
</evidence>
<sequence>MEPTQKLGGSLWKIFFFALFANGSGEYDRYFQLCGTWRHGNKQLTLSHDIKRGCGNIIISANESSLSIQGQITAQCENNSVFNLGLGPEAKESHFCVYWEPLLDQMLVEVNKWNYTLCWPTVTQKCCTDLSQGPDQGTAAYGIQNASQRGDVISYKTHRGFSFYGHIVDCKQEFNDKKNPGPRIQMNKTDDPVMSTKVLPHAQISVVEMNLDFHGYTIAPPVPQEYSVARITSVYLPSYLKPLEKDKVDVVCIFFKHSTLFQAPFNAYNKDWILEDVVGITVENEIITNLPEPVRIGYHHSVIPTTHSRKCVSWDTKKDPNIVTWREEGCETFWKSNEDTECRCKHLTYFAILVQLKTGPVRHLWALTTITSIGCAASTFSCIILIVYLCKNMRKFKEPTSGSTSVHLGLAIALFLLSLLFFLTGTVANVGGTNACWLFGAFLHYSLLSSFSWMAIEVFHTFWLVYMVFRPSPKSYFLHLIGFGLPAIPVIVLLVIGVYGVREVVPTEDMNNPYLMCWMDTSPGSVGLLAHYFTTITLMAAVVFSGLVMLFLVLRKIQNRDEWRRNKMAFLSIWGLSCLFGTTWGLGFLDFGPLSEFILFLFCILNSLQGFFLMLRFYILHRMQKDSRLAGTSSTGSSTRQHMLQEPS</sequence>
<feature type="transmembrane region" description="Helical" evidence="7">
    <location>
        <begin position="476"/>
        <end position="501"/>
    </location>
</feature>
<dbReference type="PROSITE" id="PS50221">
    <property type="entry name" value="GAIN_B"/>
    <property type="match status" value="1"/>
</dbReference>
<dbReference type="EMBL" id="JAGEUA010000002">
    <property type="protein sequence ID" value="KAL1007072.1"/>
    <property type="molecule type" value="Genomic_DNA"/>
</dbReference>
<evidence type="ECO:0000313" key="12">
    <source>
        <dbReference type="Proteomes" id="UP001557470"/>
    </source>
</evidence>
<comment type="caution">
    <text evidence="11">The sequence shown here is derived from an EMBL/GenBank/DDBJ whole genome shotgun (WGS) entry which is preliminary data.</text>
</comment>
<evidence type="ECO:0000256" key="3">
    <source>
        <dbReference type="ARBA" id="ARBA00022989"/>
    </source>
</evidence>
<dbReference type="PANTHER" id="PTHR12011:SF435">
    <property type="entry name" value="ADHESION G PROTEIN-COUPLED RECEPTOR G1-RELATED"/>
    <property type="match status" value="1"/>
</dbReference>
<dbReference type="SMART" id="SM00303">
    <property type="entry name" value="GPS"/>
    <property type="match status" value="1"/>
</dbReference>
<dbReference type="Proteomes" id="UP001557470">
    <property type="component" value="Unassembled WGS sequence"/>
</dbReference>
<reference evidence="11 12" key="1">
    <citation type="submission" date="2024-06" db="EMBL/GenBank/DDBJ databases">
        <authorList>
            <person name="Pan Q."/>
            <person name="Wen M."/>
            <person name="Jouanno E."/>
            <person name="Zahm M."/>
            <person name="Klopp C."/>
            <person name="Cabau C."/>
            <person name="Louis A."/>
            <person name="Berthelot C."/>
            <person name="Parey E."/>
            <person name="Roest Crollius H."/>
            <person name="Montfort J."/>
            <person name="Robinson-Rechavi M."/>
            <person name="Bouchez O."/>
            <person name="Lampietro C."/>
            <person name="Lopez Roques C."/>
            <person name="Donnadieu C."/>
            <person name="Postlethwait J."/>
            <person name="Bobe J."/>
            <person name="Verreycken H."/>
            <person name="Guiguen Y."/>
        </authorList>
    </citation>
    <scope>NUCLEOTIDE SEQUENCE [LARGE SCALE GENOMIC DNA]</scope>
    <source>
        <strain evidence="11">Up_M1</strain>
        <tissue evidence="11">Testis</tissue>
    </source>
</reference>
<dbReference type="InterPro" id="IPR000203">
    <property type="entry name" value="GPS"/>
</dbReference>
<evidence type="ECO:0000256" key="2">
    <source>
        <dbReference type="ARBA" id="ARBA00022692"/>
    </source>
</evidence>
<dbReference type="FunFam" id="1.20.1070.10:FF:000493">
    <property type="entry name" value="Adhesion G protein-coupled receptor G1"/>
    <property type="match status" value="1"/>
</dbReference>
<dbReference type="Gene3D" id="2.60.220.50">
    <property type="match status" value="1"/>
</dbReference>
<evidence type="ECO:0000256" key="7">
    <source>
        <dbReference type="SAM" id="Phobius"/>
    </source>
</evidence>
<gene>
    <name evidence="11" type="ORF">UPYG_G00081490</name>
</gene>
<feature type="signal peptide" evidence="8">
    <location>
        <begin position="1"/>
        <end position="25"/>
    </location>
</feature>
<organism evidence="11 12">
    <name type="scientific">Umbra pygmaea</name>
    <name type="common">Eastern mudminnow</name>
    <dbReference type="NCBI Taxonomy" id="75934"/>
    <lineage>
        <taxon>Eukaryota</taxon>
        <taxon>Metazoa</taxon>
        <taxon>Chordata</taxon>
        <taxon>Craniata</taxon>
        <taxon>Vertebrata</taxon>
        <taxon>Euteleostomi</taxon>
        <taxon>Actinopterygii</taxon>
        <taxon>Neopterygii</taxon>
        <taxon>Teleostei</taxon>
        <taxon>Protacanthopterygii</taxon>
        <taxon>Esociformes</taxon>
        <taxon>Umbridae</taxon>
        <taxon>Umbra</taxon>
    </lineage>
</organism>
<evidence type="ECO:0000259" key="9">
    <source>
        <dbReference type="PROSITE" id="PS50221"/>
    </source>
</evidence>
<dbReference type="Gene3D" id="1.20.1070.10">
    <property type="entry name" value="Rhodopsin 7-helix transmembrane proteins"/>
    <property type="match status" value="1"/>
</dbReference>
<feature type="transmembrane region" description="Helical" evidence="7">
    <location>
        <begin position="598"/>
        <end position="619"/>
    </location>
</feature>
<feature type="domain" description="G-protein coupled receptors family 2 profile 2" evidence="10">
    <location>
        <begin position="367"/>
        <end position="621"/>
    </location>
</feature>
<dbReference type="InterPro" id="IPR057244">
    <property type="entry name" value="GAIN_B"/>
</dbReference>
<feature type="transmembrane region" description="Helical" evidence="7">
    <location>
        <begin position="529"/>
        <end position="554"/>
    </location>
</feature>
<feature type="region of interest" description="Disordered" evidence="6">
    <location>
        <begin position="629"/>
        <end position="648"/>
    </location>
</feature>
<feature type="compositionally biased region" description="Polar residues" evidence="6">
    <location>
        <begin position="630"/>
        <end position="648"/>
    </location>
</feature>
<feature type="transmembrane region" description="Helical" evidence="7">
    <location>
        <begin position="566"/>
        <end position="586"/>
    </location>
</feature>
<comment type="subcellular location">
    <subcellularLocation>
        <location evidence="1">Membrane</location>
        <topology evidence="1">Multi-pass membrane protein</topology>
    </subcellularLocation>
</comment>
<dbReference type="PRINTS" id="PR00249">
    <property type="entry name" value="GPCRSECRETIN"/>
</dbReference>
<feature type="domain" description="GAIN-B" evidence="9">
    <location>
        <begin position="209"/>
        <end position="360"/>
    </location>
</feature>
<dbReference type="InterPro" id="IPR046338">
    <property type="entry name" value="GAIN_dom_sf"/>
</dbReference>
<evidence type="ECO:0000256" key="6">
    <source>
        <dbReference type="SAM" id="MobiDB-lite"/>
    </source>
</evidence>
<keyword evidence="3 7" id="KW-1133">Transmembrane helix</keyword>
<accession>A0ABD0XGT6</accession>
<dbReference type="InterPro" id="IPR000832">
    <property type="entry name" value="GPCR_2_secretin-like"/>
</dbReference>
<feature type="transmembrane region" description="Helical" evidence="7">
    <location>
        <begin position="410"/>
        <end position="431"/>
    </location>
</feature>
<dbReference type="PANTHER" id="PTHR12011">
    <property type="entry name" value="ADHESION G-PROTEIN COUPLED RECEPTOR"/>
    <property type="match status" value="1"/>
</dbReference>